<proteinExistence type="predicted"/>
<dbReference type="RefSeq" id="WP_036085732.1">
    <property type="nucleotide sequence ID" value="NZ_CBCSHQ010000012.1"/>
</dbReference>
<dbReference type="Proteomes" id="UP000550367">
    <property type="component" value="Unassembled WGS sequence"/>
</dbReference>
<protein>
    <submittedName>
        <fullName evidence="2">DUF3130 family protein</fullName>
    </submittedName>
</protein>
<dbReference type="GeneID" id="58717357"/>
<dbReference type="STRING" id="1552123.EP57_08220"/>
<reference evidence="1 3" key="1">
    <citation type="submission" date="2014-05" db="EMBL/GenBank/DDBJ databases">
        <title>Novel Listeriaceae from food processing environments.</title>
        <authorList>
            <person name="den Bakker H.C."/>
        </authorList>
    </citation>
    <scope>NUCLEOTIDE SEQUENCE [LARGE SCALE GENOMIC DNA]</scope>
    <source>
        <strain evidence="1 3">FSL A5-0281</strain>
    </source>
</reference>
<gene>
    <name evidence="1" type="ORF">EP57_08220</name>
    <name evidence="2" type="ORF">HCB25_00305</name>
</gene>
<evidence type="ECO:0000313" key="3">
    <source>
        <dbReference type="Proteomes" id="UP000029844"/>
    </source>
</evidence>
<dbReference type="Proteomes" id="UP000029844">
    <property type="component" value="Unassembled WGS sequence"/>
</dbReference>
<dbReference type="EMBL" id="JAARYY010000001">
    <property type="protein sequence ID" value="MBC2242483.1"/>
    <property type="molecule type" value="Genomic_DNA"/>
</dbReference>
<evidence type="ECO:0000313" key="2">
    <source>
        <dbReference type="EMBL" id="MBC2242483.1"/>
    </source>
</evidence>
<name>A0A099W6D8_9LIST</name>
<organism evidence="1 3">
    <name type="scientific">Listeria booriae</name>
    <dbReference type="NCBI Taxonomy" id="1552123"/>
    <lineage>
        <taxon>Bacteria</taxon>
        <taxon>Bacillati</taxon>
        <taxon>Bacillota</taxon>
        <taxon>Bacilli</taxon>
        <taxon>Bacillales</taxon>
        <taxon>Listeriaceae</taxon>
        <taxon>Listeria</taxon>
    </lineage>
</organism>
<dbReference type="NCBIfam" id="TIGR04197">
    <property type="entry name" value="T7SS_SACOL2603"/>
    <property type="match status" value="1"/>
</dbReference>
<dbReference type="Pfam" id="PF11328">
    <property type="entry name" value="DUF3130"/>
    <property type="match status" value="1"/>
</dbReference>
<sequence>MGELKVRFDVMQKYSNDLKKEAGKINNELINKADISNSDGSIKKIKDTMLNFNAMLDQMKILVNIDSERIALLGEAFQEQDAGLATSMEQEGE</sequence>
<dbReference type="AlphaFoldDB" id="A0A099W6D8"/>
<evidence type="ECO:0000313" key="4">
    <source>
        <dbReference type="Proteomes" id="UP000550367"/>
    </source>
</evidence>
<dbReference type="EMBL" id="JNFA01000023">
    <property type="protein sequence ID" value="KGL40532.1"/>
    <property type="molecule type" value="Genomic_DNA"/>
</dbReference>
<reference evidence="2 4" key="2">
    <citation type="submission" date="2020-03" db="EMBL/GenBank/DDBJ databases">
        <title>Soil Listeria distribution.</title>
        <authorList>
            <person name="Liao J."/>
            <person name="Wiedmann M."/>
        </authorList>
    </citation>
    <scope>NUCLEOTIDE SEQUENCE [LARGE SCALE GENOMIC DNA]</scope>
    <source>
        <strain evidence="2 4">FSL L7-0153</strain>
    </source>
</reference>
<keyword evidence="3" id="KW-1185">Reference proteome</keyword>
<evidence type="ECO:0000313" key="1">
    <source>
        <dbReference type="EMBL" id="KGL40532.1"/>
    </source>
</evidence>
<comment type="caution">
    <text evidence="1">The sequence shown here is derived from an EMBL/GenBank/DDBJ whole genome shotgun (WGS) entry which is preliminary data.</text>
</comment>
<accession>A0A099W6D8</accession>
<dbReference type="InterPro" id="IPR021477">
    <property type="entry name" value="TVIIS_effector_SACOL2603_fam"/>
</dbReference>